<dbReference type="EMBL" id="ASHL01000005">
    <property type="protein sequence ID" value="EPD12950.1"/>
    <property type="molecule type" value="Genomic_DNA"/>
</dbReference>
<dbReference type="Pfam" id="PF12286">
    <property type="entry name" value="DUF3622"/>
    <property type="match status" value="1"/>
</dbReference>
<dbReference type="InterPro" id="IPR022069">
    <property type="entry name" value="DUF3622"/>
</dbReference>
<protein>
    <submittedName>
        <fullName evidence="1">Pressure regulated operon</fullName>
    </submittedName>
</protein>
<sequence>MSITKKYTFQTSAEKDSWRADIVRRASSKNTVISKTQTGFKSEAEAVQWAEKELALFLKKQSARNKRQADKRT</sequence>
<organism evidence="1 2">
    <name type="scientific">Cycloclasticus pugetii</name>
    <dbReference type="NCBI Taxonomy" id="34068"/>
    <lineage>
        <taxon>Bacteria</taxon>
        <taxon>Pseudomonadati</taxon>
        <taxon>Pseudomonadota</taxon>
        <taxon>Gammaproteobacteria</taxon>
        <taxon>Thiotrichales</taxon>
        <taxon>Piscirickettsiaceae</taxon>
        <taxon>Cycloclasticus</taxon>
    </lineage>
</organism>
<dbReference type="Proteomes" id="UP000015462">
    <property type="component" value="Unassembled WGS sequence"/>
</dbReference>
<proteinExistence type="predicted"/>
<dbReference type="RefSeq" id="WP_016390500.1">
    <property type="nucleotide sequence ID" value="NZ_FQZJ01000001.1"/>
</dbReference>
<accession>A0AB33Z0T4</accession>
<gene>
    <name evidence="1" type="ORF">L196_07299</name>
</gene>
<comment type="caution">
    <text evidence="1">The sequence shown here is derived from an EMBL/GenBank/DDBJ whole genome shotgun (WGS) entry which is preliminary data.</text>
</comment>
<reference evidence="1 2" key="1">
    <citation type="journal article" date="2013" name="Genome Announc.">
        <title>Genome Sequence of the Pyrene- and Fluoranthene-Degrading Bacterium Cycloclasticus sp. Strain PY97M.</title>
        <authorList>
            <person name="Cui Z."/>
            <person name="Xu G."/>
            <person name="Li Q."/>
            <person name="Gao W."/>
            <person name="Zheng L."/>
        </authorList>
    </citation>
    <scope>NUCLEOTIDE SEQUENCE [LARGE SCALE GENOMIC DNA]</scope>
    <source>
        <strain evidence="1 2">PY97M</strain>
    </source>
</reference>
<keyword evidence="2" id="KW-1185">Reference proteome</keyword>
<name>A0AB33Z0T4_9GAMM</name>
<evidence type="ECO:0000313" key="2">
    <source>
        <dbReference type="Proteomes" id="UP000015462"/>
    </source>
</evidence>
<dbReference type="AlphaFoldDB" id="A0AB33Z0T4"/>
<evidence type="ECO:0000313" key="1">
    <source>
        <dbReference type="EMBL" id="EPD12950.1"/>
    </source>
</evidence>